<reference evidence="2 3" key="1">
    <citation type="submission" date="2023-11" db="EMBL/GenBank/DDBJ databases">
        <title>Plant-associative lifestyle of Vibrio porteresiae and its evolutionary dynamics.</title>
        <authorList>
            <person name="Rameshkumar N."/>
            <person name="Kirti K."/>
        </authorList>
    </citation>
    <scope>NUCLEOTIDE SEQUENCE [LARGE SCALE GENOMIC DNA]</scope>
    <source>
        <strain evidence="2 3">MSSRF30</strain>
    </source>
</reference>
<organism evidence="2 3">
    <name type="scientific">Vibrio porteresiae DSM 19223</name>
    <dbReference type="NCBI Taxonomy" id="1123496"/>
    <lineage>
        <taxon>Bacteria</taxon>
        <taxon>Pseudomonadati</taxon>
        <taxon>Pseudomonadota</taxon>
        <taxon>Gammaproteobacteria</taxon>
        <taxon>Vibrionales</taxon>
        <taxon>Vibrionaceae</taxon>
        <taxon>Vibrio</taxon>
    </lineage>
</organism>
<proteinExistence type="predicted"/>
<accession>A0ABZ0QJS8</accession>
<dbReference type="EMBL" id="CP138204">
    <property type="protein sequence ID" value="WPC76472.1"/>
    <property type="molecule type" value="Genomic_DNA"/>
</dbReference>
<evidence type="ECO:0000313" key="3">
    <source>
        <dbReference type="Proteomes" id="UP001304071"/>
    </source>
</evidence>
<keyword evidence="1" id="KW-0472">Membrane</keyword>
<feature type="transmembrane region" description="Helical" evidence="1">
    <location>
        <begin position="25"/>
        <end position="43"/>
    </location>
</feature>
<dbReference type="InterPro" id="IPR007047">
    <property type="entry name" value="Flp_Fap"/>
</dbReference>
<keyword evidence="3" id="KW-1185">Reference proteome</keyword>
<evidence type="ECO:0000313" key="2">
    <source>
        <dbReference type="EMBL" id="WPC76472.1"/>
    </source>
</evidence>
<dbReference type="RefSeq" id="WP_261896883.1">
    <property type="nucleotide sequence ID" value="NZ_AP024896.1"/>
</dbReference>
<dbReference type="Pfam" id="PF04964">
    <property type="entry name" value="Flp_Fap"/>
    <property type="match status" value="1"/>
</dbReference>
<dbReference type="Proteomes" id="UP001304071">
    <property type="component" value="Chromosome 2"/>
</dbReference>
<sequence length="76" mass="7599">MLNTLITKVYAKAVSFVQDQRGVTAIEYAIIGVAMSAIVLAVFNSGLSDSLNSAVTTISSNITTAGGTSASGASGN</sequence>
<name>A0ABZ0QJS8_9VIBR</name>
<gene>
    <name evidence="2" type="ORF">R8Z52_18260</name>
</gene>
<protein>
    <submittedName>
        <fullName evidence="2">Flp family type IVb pilin</fullName>
    </submittedName>
</protein>
<evidence type="ECO:0000256" key="1">
    <source>
        <dbReference type="SAM" id="Phobius"/>
    </source>
</evidence>
<keyword evidence="1" id="KW-1133">Transmembrane helix</keyword>
<keyword evidence="1" id="KW-0812">Transmembrane</keyword>